<evidence type="ECO:0000313" key="3">
    <source>
        <dbReference type="EMBL" id="GBG00325.1"/>
    </source>
</evidence>
<feature type="region of interest" description="Disordered" evidence="1">
    <location>
        <begin position="86"/>
        <end position="126"/>
    </location>
</feature>
<dbReference type="STRING" id="307507.A0A2V0PKK1"/>
<dbReference type="GO" id="GO:0005739">
    <property type="term" value="C:mitochondrion"/>
    <property type="evidence" value="ECO:0007669"/>
    <property type="project" value="TreeGrafter"/>
</dbReference>
<dbReference type="PANTHER" id="PTHR21193:SF3">
    <property type="entry name" value="OXIDOREDUCTASE-LIKE DOMAIN-CONTAINING PROTEIN 1"/>
    <property type="match status" value="1"/>
</dbReference>
<dbReference type="EMBL" id="BDRX01000211">
    <property type="protein sequence ID" value="GBG00325.1"/>
    <property type="molecule type" value="Genomic_DNA"/>
</dbReference>
<feature type="region of interest" description="Disordered" evidence="1">
    <location>
        <begin position="1"/>
        <end position="29"/>
    </location>
</feature>
<feature type="region of interest" description="Disordered" evidence="1">
    <location>
        <begin position="52"/>
        <end position="71"/>
    </location>
</feature>
<accession>A0A2V0PKK1</accession>
<evidence type="ECO:0000256" key="1">
    <source>
        <dbReference type="SAM" id="MobiDB-lite"/>
    </source>
</evidence>
<evidence type="ECO:0000259" key="2">
    <source>
        <dbReference type="Pfam" id="PF09791"/>
    </source>
</evidence>
<name>A0A2V0PKK1_9CHLO</name>
<gene>
    <name evidence="3" type="ORF">Rsub_13033</name>
</gene>
<dbReference type="Proteomes" id="UP000247498">
    <property type="component" value="Unassembled WGS sequence"/>
</dbReference>
<dbReference type="PANTHER" id="PTHR21193">
    <property type="entry name" value="OXIDOREDUCTASE-LIKE DOMAIN-CONTAINING PROTEIN 1"/>
    <property type="match status" value="1"/>
</dbReference>
<dbReference type="OrthoDB" id="549655at2759"/>
<keyword evidence="4" id="KW-1185">Reference proteome</keyword>
<evidence type="ECO:0000313" key="4">
    <source>
        <dbReference type="Proteomes" id="UP000247498"/>
    </source>
</evidence>
<proteinExistence type="predicted"/>
<dbReference type="Pfam" id="PF09791">
    <property type="entry name" value="Oxidored-like"/>
    <property type="match status" value="1"/>
</dbReference>
<feature type="compositionally biased region" description="Low complexity" evidence="1">
    <location>
        <begin position="1"/>
        <end position="16"/>
    </location>
</feature>
<reference evidence="3 4" key="1">
    <citation type="journal article" date="2018" name="Sci. Rep.">
        <title>Raphidocelis subcapitata (=Pseudokirchneriella subcapitata) provides an insight into genome evolution and environmental adaptations in the Sphaeropleales.</title>
        <authorList>
            <person name="Suzuki S."/>
            <person name="Yamaguchi H."/>
            <person name="Nakajima N."/>
            <person name="Kawachi M."/>
        </authorList>
    </citation>
    <scope>NUCLEOTIDE SEQUENCE [LARGE SCALE GENOMIC DNA]</scope>
    <source>
        <strain evidence="3 4">NIES-35</strain>
    </source>
</reference>
<dbReference type="InParanoid" id="A0A2V0PKK1"/>
<feature type="domain" description="Oxidoreductase-like" evidence="2">
    <location>
        <begin position="19"/>
        <end position="53"/>
    </location>
</feature>
<dbReference type="AlphaFoldDB" id="A0A2V0PKK1"/>
<comment type="caution">
    <text evidence="3">The sequence shown here is derived from an EMBL/GenBank/DDBJ whole genome shotgun (WGS) entry which is preliminary data.</text>
</comment>
<dbReference type="InterPro" id="IPR039251">
    <property type="entry name" value="OXLD1"/>
</dbReference>
<sequence>MASQPQPDAAQQQPQQLKPPQPPGPEDCCQNGCKVCVWDMYRADLKEYNERLAATDPGAPPAQEAPQSAAMAASLDAFEQMERQLAAQARAREWKERQRRQGRQQGRPQQEGPEGEAATAGGAGAE</sequence>
<feature type="compositionally biased region" description="Low complexity" evidence="1">
    <location>
        <begin position="103"/>
        <end position="120"/>
    </location>
</feature>
<dbReference type="InterPro" id="IPR019180">
    <property type="entry name" value="Oxidoreductase-like_N"/>
</dbReference>
<protein>
    <recommendedName>
        <fullName evidence="2">Oxidoreductase-like domain-containing protein</fullName>
    </recommendedName>
</protein>
<feature type="compositionally biased region" description="Low complexity" evidence="1">
    <location>
        <begin position="61"/>
        <end position="71"/>
    </location>
</feature>
<organism evidence="3 4">
    <name type="scientific">Raphidocelis subcapitata</name>
    <dbReference type="NCBI Taxonomy" id="307507"/>
    <lineage>
        <taxon>Eukaryota</taxon>
        <taxon>Viridiplantae</taxon>
        <taxon>Chlorophyta</taxon>
        <taxon>core chlorophytes</taxon>
        <taxon>Chlorophyceae</taxon>
        <taxon>CS clade</taxon>
        <taxon>Sphaeropleales</taxon>
        <taxon>Selenastraceae</taxon>
        <taxon>Raphidocelis</taxon>
    </lineage>
</organism>